<proteinExistence type="predicted"/>
<accession>A0A0E9S3N3</accession>
<name>A0A0E9S3N3_ANGAN</name>
<evidence type="ECO:0000313" key="1">
    <source>
        <dbReference type="EMBL" id="JAH35250.1"/>
    </source>
</evidence>
<protein>
    <submittedName>
        <fullName evidence="1">Uncharacterized protein</fullName>
    </submittedName>
</protein>
<organism evidence="1">
    <name type="scientific">Anguilla anguilla</name>
    <name type="common">European freshwater eel</name>
    <name type="synonym">Muraena anguilla</name>
    <dbReference type="NCBI Taxonomy" id="7936"/>
    <lineage>
        <taxon>Eukaryota</taxon>
        <taxon>Metazoa</taxon>
        <taxon>Chordata</taxon>
        <taxon>Craniata</taxon>
        <taxon>Vertebrata</taxon>
        <taxon>Euteleostomi</taxon>
        <taxon>Actinopterygii</taxon>
        <taxon>Neopterygii</taxon>
        <taxon>Teleostei</taxon>
        <taxon>Anguilliformes</taxon>
        <taxon>Anguillidae</taxon>
        <taxon>Anguilla</taxon>
    </lineage>
</organism>
<sequence length="40" mass="4626">MGKMMRLNEVRCSRMQLLFISLFRTALALNVGARLERVSI</sequence>
<reference evidence="1" key="1">
    <citation type="submission" date="2014-11" db="EMBL/GenBank/DDBJ databases">
        <authorList>
            <person name="Amaro Gonzalez C."/>
        </authorList>
    </citation>
    <scope>NUCLEOTIDE SEQUENCE</scope>
</reference>
<dbReference type="AlphaFoldDB" id="A0A0E9S3N3"/>
<dbReference type="EMBL" id="GBXM01073327">
    <property type="protein sequence ID" value="JAH35250.1"/>
    <property type="molecule type" value="Transcribed_RNA"/>
</dbReference>
<reference evidence="1" key="2">
    <citation type="journal article" date="2015" name="Fish Shellfish Immunol.">
        <title>Early steps in the European eel (Anguilla anguilla)-Vibrio vulnificus interaction in the gills: Role of the RtxA13 toxin.</title>
        <authorList>
            <person name="Callol A."/>
            <person name="Pajuelo D."/>
            <person name="Ebbesson L."/>
            <person name="Teles M."/>
            <person name="MacKenzie S."/>
            <person name="Amaro C."/>
        </authorList>
    </citation>
    <scope>NUCLEOTIDE SEQUENCE</scope>
</reference>